<feature type="region of interest" description="Disordered" evidence="2">
    <location>
        <begin position="1"/>
        <end position="88"/>
    </location>
</feature>
<dbReference type="PANTHER" id="PTHR10337:SF6">
    <property type="entry name" value="CENTROSOMAL PROTEIN OF 152 KDA"/>
    <property type="match status" value="1"/>
</dbReference>
<gene>
    <name evidence="4" type="primary">CEP152</name>
</gene>
<dbReference type="GO" id="GO:0005813">
    <property type="term" value="C:centrosome"/>
    <property type="evidence" value="ECO:0007669"/>
    <property type="project" value="TreeGrafter"/>
</dbReference>
<proteinExistence type="predicted"/>
<feature type="coiled-coil region" evidence="1">
    <location>
        <begin position="1206"/>
        <end position="1276"/>
    </location>
</feature>
<dbReference type="STRING" id="80972.ENSAOCP00000004275"/>
<feature type="coiled-coil region" evidence="1">
    <location>
        <begin position="1036"/>
        <end position="1063"/>
    </location>
</feature>
<evidence type="ECO:0000313" key="4">
    <source>
        <dbReference type="Ensembl" id="ENSAOCP00000004275.2"/>
    </source>
</evidence>
<feature type="coiled-coil region" evidence="1">
    <location>
        <begin position="858"/>
        <end position="901"/>
    </location>
</feature>
<dbReference type="GO" id="GO:0007099">
    <property type="term" value="P:centriole replication"/>
    <property type="evidence" value="ECO:0007669"/>
    <property type="project" value="TreeGrafter"/>
</dbReference>
<feature type="domain" description="CEP152 CEP63 binding coiled coil" evidence="3">
    <location>
        <begin position="1289"/>
        <end position="1339"/>
    </location>
</feature>
<dbReference type="InterPro" id="IPR051235">
    <property type="entry name" value="CEP152/SHC-Transforming"/>
</dbReference>
<feature type="coiled-coil region" evidence="1">
    <location>
        <begin position="561"/>
        <end position="683"/>
    </location>
</feature>
<evidence type="ECO:0000259" key="3">
    <source>
        <dbReference type="Pfam" id="PF25770"/>
    </source>
</evidence>
<dbReference type="Pfam" id="PF25770">
    <property type="entry name" value="CC_CEP63-bind_CEP152"/>
    <property type="match status" value="1"/>
</dbReference>
<evidence type="ECO:0000256" key="2">
    <source>
        <dbReference type="SAM" id="MobiDB-lite"/>
    </source>
</evidence>
<keyword evidence="5" id="KW-1185">Reference proteome</keyword>
<feature type="compositionally biased region" description="Basic and acidic residues" evidence="2">
    <location>
        <begin position="23"/>
        <end position="34"/>
    </location>
</feature>
<organism evidence="4 5">
    <name type="scientific">Amphiprion ocellaris</name>
    <name type="common">Clown anemonefish</name>
    <dbReference type="NCBI Taxonomy" id="80972"/>
    <lineage>
        <taxon>Eukaryota</taxon>
        <taxon>Metazoa</taxon>
        <taxon>Chordata</taxon>
        <taxon>Craniata</taxon>
        <taxon>Vertebrata</taxon>
        <taxon>Euteleostomi</taxon>
        <taxon>Actinopterygii</taxon>
        <taxon>Neopterygii</taxon>
        <taxon>Teleostei</taxon>
        <taxon>Neoteleostei</taxon>
        <taxon>Acanthomorphata</taxon>
        <taxon>Ovalentaria</taxon>
        <taxon>Pomacentridae</taxon>
        <taxon>Amphiprion</taxon>
    </lineage>
</organism>
<dbReference type="InterPro" id="IPR057664">
    <property type="entry name" value="CEP152_PLK4_bind"/>
</dbReference>
<name>A0A3Q1AS16_AMPOC</name>
<keyword evidence="1" id="KW-0175">Coiled coil</keyword>
<dbReference type="Proteomes" id="UP001501940">
    <property type="component" value="Chromosome 3"/>
</dbReference>
<evidence type="ECO:0000313" key="5">
    <source>
        <dbReference type="Proteomes" id="UP001501940"/>
    </source>
</evidence>
<feature type="coiled-coil region" evidence="1">
    <location>
        <begin position="371"/>
        <end position="444"/>
    </location>
</feature>
<dbReference type="PANTHER" id="PTHR10337">
    <property type="entry name" value="SHC TRANSFORMING PROTEIN"/>
    <property type="match status" value="1"/>
</dbReference>
<feature type="compositionally biased region" description="Basic and acidic residues" evidence="2">
    <location>
        <begin position="1421"/>
        <end position="1440"/>
    </location>
</feature>
<dbReference type="InterPro" id="IPR057659">
    <property type="entry name" value="CEP152_CC"/>
</dbReference>
<dbReference type="RefSeq" id="XP_035810460.2">
    <property type="nucleotide sequence ID" value="XM_035954567.2"/>
</dbReference>
<accession>A0A3Q1AS16</accession>
<feature type="coiled-coil region" evidence="1">
    <location>
        <begin position="980"/>
        <end position="1007"/>
    </location>
</feature>
<reference evidence="4" key="3">
    <citation type="submission" date="2025-09" db="UniProtKB">
        <authorList>
            <consortium name="Ensembl"/>
        </authorList>
    </citation>
    <scope>IDENTIFICATION</scope>
</reference>
<dbReference type="Ensembl" id="ENSAOCT00000008349.2">
    <property type="protein sequence ID" value="ENSAOCP00000004275.2"/>
    <property type="gene ID" value="ENSAOCG00000007776.2"/>
</dbReference>
<dbReference type="RefSeq" id="XP_023139900.2">
    <property type="nucleotide sequence ID" value="XM_023284132.3"/>
</dbReference>
<feature type="region of interest" description="Disordered" evidence="2">
    <location>
        <begin position="1401"/>
        <end position="1443"/>
    </location>
</feature>
<feature type="region of interest" description="Disordered" evidence="2">
    <location>
        <begin position="1508"/>
        <end position="1553"/>
    </location>
</feature>
<feature type="coiled-coil region" evidence="1">
    <location>
        <begin position="242"/>
        <end position="325"/>
    </location>
</feature>
<evidence type="ECO:0000256" key="1">
    <source>
        <dbReference type="SAM" id="Coils"/>
    </source>
</evidence>
<feature type="coiled-coil region" evidence="1">
    <location>
        <begin position="708"/>
        <end position="766"/>
    </location>
</feature>
<sequence>MSIDFDSAALQTQHDEEEYDQEDYAREQELHKLLTDLPDDMLEDSRDSSSPELECSTCSNKNTGNSPQSKWTQQWSDHPRPISHAQNFDQGSHNEYAYEDGAVHMNGHQIQPPREHLPHIWNQDHQFTQEDYTCTSMGTEKSTETCDFSAEFESKSYPQNTNNHVEYNGEGGYMDQQSHFQSLKSGADDRAVNQYKASYNPHHPAHQPKMFNAQAAQQERQFDHLQREFLDSTQQNADREQLAQLQILNKAQQRQIEDLERKLEDSRRNMRYLEHQFAIVKDEKDGLAVSLKESSRLNEEAKEREVRMQNKLRTMEEQVQILNERGQENMKKQRVADAAVDSMKQQMLELCRSDTLSRAREQHDRDLAIMKEQHEAALLALQQKLDSTSQDLNEQIDVGQRLQEHVRQLERQREEESLERARVVNALTQRLEESQQQCAKLLQTNSVQEMSQMQIKLQQAQSAKTLSENMSKVLQEDMADLKEQITLYESAVKHGVITLELSSDWENQLSESCVDLGLKKTNRKNGTLHSTALAHLSDAKLPKDEALRLLRVEMQRCLGSLKGKRQKISQLQEELQRCQCRVNKLQTELDEAKLSISARETSQMKHLDITGDSHKELMRLQEDKQHLQEQLELLEKRNQELKQKEEKLKAANSELCTKMREMIQDMDQEKQENAERSERINQQYRDDVVNRVRTELMLEHDGQVEQLTAQHQQQVQHLQTQLSEANDKVLAVQECYISVCKEKDLLEESIRNKEKEEAEIREESGTAVEKLRTELEAQHQASIKQLKALWSKEKEAEIQQQVKSHVALAEATWKEELQKMEKTWVQRLEEASREKHRETAEAICQADEIEASSLTITAEELDSRLSAQKEQLQLEADKVRRKAVEEARKQAQRELQEKHLEDMAKQVEGAVTRAYNRWIEDLISLPEYQTSLQTEKQKWEKLQEKQTEQRVSQALREAEEHWHKKHENELEEHCSGPQRVEELQEELAALQSQLEQMTREQAALLKAELAGARAAWNRDKQQEISIIQVRSEQVFQTKLQEQSRKLEQTLQQIREDADLQKKEMLLQMEAKLHETVRAREEEWRRKHEEKDLTQRQQMRGELLAELQTGLAEVQTQLLRDPITDQQGTEDTRKTSGATSDAAITHIIQTSCRDMISRAVSQAKKEWKKTSEERLKFVLKETREQHERELNKIQSSLPQRKDQHRCRKECAETVSKLQKKNQELQRHLEKACRQLQHSIREHKTAMQHLKDEHESSLKRVKEEHLQHLEEVKKAKESSGNSDQQNLQQGLEDMKQQYLMTVEKIRGDMLRYLQESRERAAEMIRMEVQRERQDTARKMRRYYLTCLQELLEEGGKTAGAEKKLMNAASKLAAMAKVLETPIKSKSGKNYSLPSCSAAFSSTGCPPGRNAAFSKTPSTLTEPPDVRPEERSHRENTFADSEQKPAAAVRTKLLSHQDTSASGKEEASVEAGMKPQTVHTNLHSYKPAPQKAASSHVDLVNVSVRSKSRELYLQGGESSKSDSRLQSQQQSKPFLIQEAPVRDENQTDWSMTSSDSDFHVPRLSYSGRKVEPVKPFTLSAASVSDMREFGGLTPDASDMTVYNEITKKTPHAEAFAQAKMSTRREPTPGSECEKQQGVCSRPLFSELRQCRQDSGFDSPFYQQK</sequence>
<reference evidence="4 5" key="1">
    <citation type="submission" date="2022-01" db="EMBL/GenBank/DDBJ databases">
        <title>A chromosome-scale genome assembly of the false clownfish, Amphiprion ocellaris.</title>
        <authorList>
            <person name="Ryu T."/>
        </authorList>
    </citation>
    <scope>NUCLEOTIDE SEQUENCE [LARGE SCALE GENOMIC DNA]</scope>
</reference>
<dbReference type="GeneTree" id="ENSGT00950000182870"/>
<reference evidence="4" key="2">
    <citation type="submission" date="2025-08" db="UniProtKB">
        <authorList>
            <consortium name="Ensembl"/>
        </authorList>
    </citation>
    <scope>IDENTIFICATION</scope>
</reference>
<dbReference type="GeneID" id="111577718"/>
<dbReference type="RefSeq" id="XP_023139899.2">
    <property type="nucleotide sequence ID" value="XM_023284131.3"/>
</dbReference>
<protein>
    <recommendedName>
        <fullName evidence="3">CEP152 CEP63 binding coiled coil domain-containing protein</fullName>
    </recommendedName>
</protein>
<dbReference type="Pfam" id="PF25769">
    <property type="entry name" value="PLK4_bind_CEP152"/>
    <property type="match status" value="1"/>
</dbReference>
<feature type="compositionally biased region" description="Polar residues" evidence="2">
    <location>
        <begin position="50"/>
        <end position="76"/>
    </location>
</feature>